<keyword evidence="2" id="KW-0732">Signal</keyword>
<feature type="signal peptide" evidence="2">
    <location>
        <begin position="1"/>
        <end position="26"/>
    </location>
</feature>
<name>A0A2J0Z9Q5_RHIML</name>
<accession>A0A2J0Z9Q5</accession>
<comment type="caution">
    <text evidence="3">The sequence shown here is derived from an EMBL/GenBank/DDBJ whole genome shotgun (WGS) entry which is preliminary data.</text>
</comment>
<gene>
    <name evidence="3" type="ORF">CEJ86_03510</name>
</gene>
<dbReference type="Proteomes" id="UP000231987">
    <property type="component" value="Unassembled WGS sequence"/>
</dbReference>
<evidence type="ECO:0000313" key="3">
    <source>
        <dbReference type="EMBL" id="PJR17247.1"/>
    </source>
</evidence>
<dbReference type="AlphaFoldDB" id="A0A2J0Z9Q5"/>
<proteinExistence type="predicted"/>
<dbReference type="EMBL" id="NJGD01000001">
    <property type="protein sequence ID" value="PJR17247.1"/>
    <property type="molecule type" value="Genomic_DNA"/>
</dbReference>
<evidence type="ECO:0000313" key="4">
    <source>
        <dbReference type="Proteomes" id="UP000231987"/>
    </source>
</evidence>
<sequence>MTWFRFALAAPLVALMSTLSPGIGLAAGATFELAQAFHDLPGVRPANPLGDDKNIVCRQVFIDRYGPFESSHGRPRYDTVYRCREGSGPIFQSGELPPSLERQKRGLNY</sequence>
<organism evidence="3 4">
    <name type="scientific">Rhizobium meliloti</name>
    <name type="common">Ensifer meliloti</name>
    <name type="synonym">Sinorhizobium meliloti</name>
    <dbReference type="NCBI Taxonomy" id="382"/>
    <lineage>
        <taxon>Bacteria</taxon>
        <taxon>Pseudomonadati</taxon>
        <taxon>Pseudomonadota</taxon>
        <taxon>Alphaproteobacteria</taxon>
        <taxon>Hyphomicrobiales</taxon>
        <taxon>Rhizobiaceae</taxon>
        <taxon>Sinorhizobium/Ensifer group</taxon>
        <taxon>Sinorhizobium</taxon>
    </lineage>
</organism>
<feature type="chain" id="PRO_5014405183" evidence="2">
    <location>
        <begin position="27"/>
        <end position="109"/>
    </location>
</feature>
<dbReference type="RefSeq" id="WP_100669851.1">
    <property type="nucleotide sequence ID" value="NZ_JBKOIJ010000001.1"/>
</dbReference>
<protein>
    <submittedName>
        <fullName evidence="3">Uncharacterized protein</fullName>
    </submittedName>
</protein>
<evidence type="ECO:0000256" key="1">
    <source>
        <dbReference type="SAM" id="MobiDB-lite"/>
    </source>
</evidence>
<evidence type="ECO:0000256" key="2">
    <source>
        <dbReference type="SAM" id="SignalP"/>
    </source>
</evidence>
<feature type="region of interest" description="Disordered" evidence="1">
    <location>
        <begin position="87"/>
        <end position="109"/>
    </location>
</feature>
<reference evidence="3 4" key="1">
    <citation type="submission" date="2017-06" db="EMBL/GenBank/DDBJ databases">
        <title>Ensifer strains isolated from leguminous trees and herbs display diverse denitrification phenotypes with some acting as strong N2O sinks.</title>
        <authorList>
            <person name="Woliy K."/>
            <person name="Mania D."/>
            <person name="Bakken L.R."/>
            <person name="Frostegard A."/>
        </authorList>
    </citation>
    <scope>NUCLEOTIDE SEQUENCE [LARGE SCALE GENOMIC DNA]</scope>
    <source>
        <strain evidence="3 4">AC50a</strain>
    </source>
</reference>